<feature type="binding site" evidence="2">
    <location>
        <position position="86"/>
    </location>
    <ligand>
        <name>ATP</name>
        <dbReference type="ChEBI" id="CHEBI:30616"/>
    </ligand>
</feature>
<dbReference type="OMA" id="KPVRGIC"/>
<dbReference type="Pfam" id="PF01171">
    <property type="entry name" value="ATP_bind_3"/>
    <property type="match status" value="1"/>
</dbReference>
<gene>
    <name evidence="4" type="ORF">NEQG_00873</name>
</gene>
<dbReference type="GO" id="GO:0016740">
    <property type="term" value="F:transferase activity"/>
    <property type="evidence" value="ECO:0007669"/>
    <property type="project" value="UniProtKB-KW"/>
</dbReference>
<keyword evidence="5" id="KW-1185">Reference proteome</keyword>
<dbReference type="GO" id="GO:0002144">
    <property type="term" value="C:cytosolic tRNA wobble base thiouridylase complex"/>
    <property type="evidence" value="ECO:0007669"/>
    <property type="project" value="TreeGrafter"/>
</dbReference>
<organism evidence="4 5">
    <name type="scientific">Nematocida parisii (strain ERTm3)</name>
    <name type="common">Nematode killer fungus</name>
    <dbReference type="NCBI Taxonomy" id="935791"/>
    <lineage>
        <taxon>Eukaryota</taxon>
        <taxon>Fungi</taxon>
        <taxon>Fungi incertae sedis</taxon>
        <taxon>Microsporidia</taxon>
        <taxon>Nematocida</taxon>
    </lineage>
</organism>
<reference evidence="4" key="1">
    <citation type="submission" date="2011-01" db="EMBL/GenBank/DDBJ databases">
        <title>The Genome Sequence of Nematocida parisii strain ERTm3.</title>
        <authorList>
            <consortium name="The Broad Institute Genome Sequencing Platform"/>
            <consortium name="The Broad Institute Genome Sequencing Center for Infectious Disease"/>
            <person name="Cuomo C."/>
            <person name="Troemel E."/>
            <person name="Young S.K."/>
            <person name="Zeng Q."/>
            <person name="Gargeya S."/>
            <person name="Fitzgerald M."/>
            <person name="Haas B."/>
            <person name="Abouelleil A."/>
            <person name="Alvarado L."/>
            <person name="Arachchi H.M."/>
            <person name="Berlin A."/>
            <person name="Chapman S.B."/>
            <person name="Gearin G."/>
            <person name="Goldberg J."/>
            <person name="Griggs A."/>
            <person name="Gujja S."/>
            <person name="Hansen M."/>
            <person name="Heiman D."/>
            <person name="Howarth C."/>
            <person name="Larimer J."/>
            <person name="Lui A."/>
            <person name="MacDonald P.J.P."/>
            <person name="McCowen C."/>
            <person name="Montmayeur A."/>
            <person name="Murphy C."/>
            <person name="Neiman D."/>
            <person name="Pearson M."/>
            <person name="Priest M."/>
            <person name="Roberts A."/>
            <person name="Saif S."/>
            <person name="Shea T."/>
            <person name="Sisk P."/>
            <person name="Stolte C."/>
            <person name="Sykes S."/>
            <person name="Wortman J."/>
            <person name="Nusbaum C."/>
            <person name="Birren B."/>
        </authorList>
    </citation>
    <scope>NUCLEOTIDE SEQUENCE</scope>
    <source>
        <strain evidence="4">ERTm3</strain>
    </source>
</reference>
<evidence type="ECO:0000256" key="1">
    <source>
        <dbReference type="ARBA" id="ARBA00022679"/>
    </source>
</evidence>
<sequence>MGCNECKIQPAITIRPSTKMKLCKKCFVRSIEDQVHSTIKETEMFKGTTRLIIGVSGGKDSTVLAHILNILNKRHQYGLELRLLCIDEGISGYRDKSIEVVHTNEKDLMIPLKIMSYDEIYGYTMDKVVDKIGRKSNCTYCGVFRRGALEDGAKLLNGDMIATGHNADDIAETILLNYFRGDMNRLVKCAHPITQTTSKDVIPRCKPLADVYEKEIVMYAFYNNLPYFSTECKYSPGAFRGYARTYIKALEKTNPQSILKIIKSGKHVQKHSHQMESHPCKECGKNCSGAEGVCKSCLLLKSLSVIL</sequence>
<dbReference type="InParanoid" id="I3EIK7"/>
<evidence type="ECO:0000259" key="3">
    <source>
        <dbReference type="Pfam" id="PF01171"/>
    </source>
</evidence>
<dbReference type="STRING" id="935791.I3EIK7"/>
<dbReference type="PROSITE" id="PS01263">
    <property type="entry name" value="UPF0021"/>
    <property type="match status" value="1"/>
</dbReference>
<evidence type="ECO:0000313" key="5">
    <source>
        <dbReference type="Proteomes" id="UP000002872"/>
    </source>
</evidence>
<feature type="binding site" evidence="2">
    <location>
        <position position="164"/>
    </location>
    <ligand>
        <name>ATP</name>
        <dbReference type="ChEBI" id="CHEBI:30616"/>
    </ligand>
</feature>
<dbReference type="InterPro" id="IPR035107">
    <property type="entry name" value="tRNA_thiolation_TtcA_Ctu1"/>
</dbReference>
<dbReference type="InterPro" id="IPR011063">
    <property type="entry name" value="TilS/TtcA_N"/>
</dbReference>
<dbReference type="HOGENOM" id="CLU_026481_1_2_1"/>
<dbReference type="VEuPathDB" id="MicrosporidiaDB:NEQG_00873"/>
<dbReference type="PANTHER" id="PTHR11807:SF12">
    <property type="entry name" value="CYTOPLASMIC TRNA 2-THIOLATION PROTEIN 1"/>
    <property type="match status" value="1"/>
</dbReference>
<dbReference type="AlphaFoldDB" id="I3EIK7"/>
<dbReference type="InterPro" id="IPR056369">
    <property type="entry name" value="CTU1-like_ATP-bd"/>
</dbReference>
<keyword evidence="2" id="KW-0067">ATP-binding</keyword>
<accession>I3EIK7</accession>
<dbReference type="InterPro" id="IPR020554">
    <property type="entry name" value="UPF0021_CS"/>
</dbReference>
<dbReference type="SUPFAM" id="SSF52402">
    <property type="entry name" value="Adenine nucleotide alpha hydrolases-like"/>
    <property type="match status" value="1"/>
</dbReference>
<dbReference type="GO" id="GO:0000049">
    <property type="term" value="F:tRNA binding"/>
    <property type="evidence" value="ECO:0007669"/>
    <property type="project" value="TreeGrafter"/>
</dbReference>
<feature type="domain" description="tRNA(Ile)-lysidine/2-thiocytidine synthase N-terminal" evidence="3">
    <location>
        <begin position="51"/>
        <end position="234"/>
    </location>
</feature>
<feature type="binding site" evidence="2">
    <location>
        <position position="169"/>
    </location>
    <ligand>
        <name>ATP</name>
        <dbReference type="ChEBI" id="CHEBI:30616"/>
    </ligand>
</feature>
<dbReference type="Gene3D" id="3.40.50.620">
    <property type="entry name" value="HUPs"/>
    <property type="match status" value="1"/>
</dbReference>
<keyword evidence="1" id="KW-0808">Transferase</keyword>
<name>I3EIK7_NEMP3</name>
<feature type="binding site" evidence="2">
    <location>
        <begin position="54"/>
        <end position="56"/>
    </location>
    <ligand>
        <name>ATP</name>
        <dbReference type="ChEBI" id="CHEBI:30616"/>
    </ligand>
</feature>
<dbReference type="Proteomes" id="UP000002872">
    <property type="component" value="Unassembled WGS sequence"/>
</dbReference>
<dbReference type="PIRSF" id="PIRSF004976">
    <property type="entry name" value="ATPase_YdaO"/>
    <property type="match status" value="1"/>
</dbReference>
<dbReference type="PANTHER" id="PTHR11807">
    <property type="entry name" value="ATPASES OF THE PP SUPERFAMILY-RELATED"/>
    <property type="match status" value="1"/>
</dbReference>
<dbReference type="GO" id="GO:0005739">
    <property type="term" value="C:mitochondrion"/>
    <property type="evidence" value="ECO:0007669"/>
    <property type="project" value="TreeGrafter"/>
</dbReference>
<dbReference type="EMBL" id="GL870877">
    <property type="protein sequence ID" value="EIJ89054.1"/>
    <property type="molecule type" value="Genomic_DNA"/>
</dbReference>
<dbReference type="CDD" id="cd01713">
    <property type="entry name" value="CTU1-like"/>
    <property type="match status" value="1"/>
</dbReference>
<keyword evidence="2" id="KW-0547">Nucleotide-binding</keyword>
<dbReference type="OrthoDB" id="198857at2759"/>
<evidence type="ECO:0000313" key="4">
    <source>
        <dbReference type="EMBL" id="EIJ89054.1"/>
    </source>
</evidence>
<proteinExistence type="predicted"/>
<dbReference type="FunCoup" id="I3EIK7">
    <property type="interactions" value="49"/>
</dbReference>
<protein>
    <recommendedName>
        <fullName evidence="3">tRNA(Ile)-lysidine/2-thiocytidine synthase N-terminal domain-containing protein</fullName>
    </recommendedName>
</protein>
<dbReference type="GO" id="GO:0005524">
    <property type="term" value="F:ATP binding"/>
    <property type="evidence" value="ECO:0007669"/>
    <property type="project" value="UniProtKB-KW"/>
</dbReference>
<dbReference type="GO" id="GO:0002143">
    <property type="term" value="P:tRNA wobble position uridine thiolation"/>
    <property type="evidence" value="ECO:0007669"/>
    <property type="project" value="TreeGrafter"/>
</dbReference>
<dbReference type="InterPro" id="IPR014729">
    <property type="entry name" value="Rossmann-like_a/b/a_fold"/>
</dbReference>
<feature type="binding site" evidence="2">
    <location>
        <position position="60"/>
    </location>
    <ligand>
        <name>ATP</name>
        <dbReference type="ChEBI" id="CHEBI:30616"/>
    </ligand>
</feature>
<evidence type="ECO:0000256" key="2">
    <source>
        <dbReference type="PIRSR" id="PIRSR004976-51"/>
    </source>
</evidence>